<dbReference type="Proteomes" id="UP001215280">
    <property type="component" value="Unassembled WGS sequence"/>
</dbReference>
<accession>A0AAD7JX20</accession>
<evidence type="ECO:0000313" key="3">
    <source>
        <dbReference type="Proteomes" id="UP001215280"/>
    </source>
</evidence>
<proteinExistence type="predicted"/>
<reference evidence="2" key="1">
    <citation type="submission" date="2023-03" db="EMBL/GenBank/DDBJ databases">
        <title>Massive genome expansion in bonnet fungi (Mycena s.s.) driven by repeated elements and novel gene families across ecological guilds.</title>
        <authorList>
            <consortium name="Lawrence Berkeley National Laboratory"/>
            <person name="Harder C.B."/>
            <person name="Miyauchi S."/>
            <person name="Viragh M."/>
            <person name="Kuo A."/>
            <person name="Thoen E."/>
            <person name="Andreopoulos B."/>
            <person name="Lu D."/>
            <person name="Skrede I."/>
            <person name="Drula E."/>
            <person name="Henrissat B."/>
            <person name="Morin E."/>
            <person name="Kohler A."/>
            <person name="Barry K."/>
            <person name="LaButti K."/>
            <person name="Morin E."/>
            <person name="Salamov A."/>
            <person name="Lipzen A."/>
            <person name="Mereny Z."/>
            <person name="Hegedus B."/>
            <person name="Baldrian P."/>
            <person name="Stursova M."/>
            <person name="Weitz H."/>
            <person name="Taylor A."/>
            <person name="Grigoriev I.V."/>
            <person name="Nagy L.G."/>
            <person name="Martin F."/>
            <person name="Kauserud H."/>
        </authorList>
    </citation>
    <scope>NUCLEOTIDE SEQUENCE</scope>
    <source>
        <strain evidence="2">CBHHK188m</strain>
    </source>
</reference>
<evidence type="ECO:0000313" key="2">
    <source>
        <dbReference type="EMBL" id="KAJ7773689.1"/>
    </source>
</evidence>
<sequence length="346" mass="35922">MPATLSKSQILPGWIRSKQPRRSYAIACRGIVVVLQALVPGSLYIRTGDETQSYIEVTINAAAASHSATVQSGDVVATVRTLSADGENEGGEDDGEEIVKVEVLNDIEDGDEENVSPSEHSVASVEGPDACDAPDAVDDPEDSPISQSHAPADASLVATASSKSGAAPKGNDPQTPLPPQPKPKTEDFSPSTTFVPPTTAASSYPSVSTVPPSRGRLGVTRASSAPPALAAPHGQAPLAPPPLPERRPITRAPAFWRPMTRAPGPQLGPGETKPARRAQKHASSAPVSPSPATPSPRKRNASQMEDESSDGGHASGSRSRKRVKVKKESGSAGKATGSRKVKREDS</sequence>
<evidence type="ECO:0000256" key="1">
    <source>
        <dbReference type="SAM" id="MobiDB-lite"/>
    </source>
</evidence>
<feature type="compositionally biased region" description="Basic residues" evidence="1">
    <location>
        <begin position="337"/>
        <end position="346"/>
    </location>
</feature>
<name>A0AAD7JX20_9AGAR</name>
<comment type="caution">
    <text evidence="2">The sequence shown here is derived from an EMBL/GenBank/DDBJ whole genome shotgun (WGS) entry which is preliminary data.</text>
</comment>
<organism evidence="2 3">
    <name type="scientific">Mycena maculata</name>
    <dbReference type="NCBI Taxonomy" id="230809"/>
    <lineage>
        <taxon>Eukaryota</taxon>
        <taxon>Fungi</taxon>
        <taxon>Dikarya</taxon>
        <taxon>Basidiomycota</taxon>
        <taxon>Agaricomycotina</taxon>
        <taxon>Agaricomycetes</taxon>
        <taxon>Agaricomycetidae</taxon>
        <taxon>Agaricales</taxon>
        <taxon>Marasmiineae</taxon>
        <taxon>Mycenaceae</taxon>
        <taxon>Mycena</taxon>
    </lineage>
</organism>
<dbReference type="EMBL" id="JARJLG010000017">
    <property type="protein sequence ID" value="KAJ7773689.1"/>
    <property type="molecule type" value="Genomic_DNA"/>
</dbReference>
<feature type="compositionally biased region" description="Low complexity" evidence="1">
    <location>
        <begin position="188"/>
        <end position="213"/>
    </location>
</feature>
<keyword evidence="3" id="KW-1185">Reference proteome</keyword>
<gene>
    <name evidence="2" type="ORF">DFH07DRAFT_1057209</name>
</gene>
<dbReference type="AlphaFoldDB" id="A0AAD7JX20"/>
<feature type="region of interest" description="Disordered" evidence="1">
    <location>
        <begin position="107"/>
        <end position="346"/>
    </location>
</feature>
<protein>
    <submittedName>
        <fullName evidence="2">Uncharacterized protein</fullName>
    </submittedName>
</protein>
<feature type="compositionally biased region" description="Low complexity" evidence="1">
    <location>
        <begin position="222"/>
        <end position="237"/>
    </location>
</feature>